<protein>
    <submittedName>
        <fullName evidence="1">Uncharacterized protein</fullName>
    </submittedName>
</protein>
<sequence length="128" mass="14232">MNRKIFKPTLFIVFEDARNQAEQRLANIPYSIGLPPTLLDFRHQSQECMISDPRDNATSSSSTARTVQTGILGNIAINYHPRLPTTVRFAVTTCTYESSSTGGFTDSELLLKHRAANSAEVEANSRQK</sequence>
<name>A0A9P5PGJ5_9AGAR</name>
<keyword evidence="2" id="KW-1185">Reference proteome</keyword>
<organism evidence="1 2">
    <name type="scientific">Rhodocollybia butyracea</name>
    <dbReference type="NCBI Taxonomy" id="206335"/>
    <lineage>
        <taxon>Eukaryota</taxon>
        <taxon>Fungi</taxon>
        <taxon>Dikarya</taxon>
        <taxon>Basidiomycota</taxon>
        <taxon>Agaricomycotina</taxon>
        <taxon>Agaricomycetes</taxon>
        <taxon>Agaricomycetidae</taxon>
        <taxon>Agaricales</taxon>
        <taxon>Marasmiineae</taxon>
        <taxon>Omphalotaceae</taxon>
        <taxon>Rhodocollybia</taxon>
    </lineage>
</organism>
<accession>A0A9P5PGJ5</accession>
<comment type="caution">
    <text evidence="1">The sequence shown here is derived from an EMBL/GenBank/DDBJ whole genome shotgun (WGS) entry which is preliminary data.</text>
</comment>
<dbReference type="AlphaFoldDB" id="A0A9P5PGJ5"/>
<evidence type="ECO:0000313" key="2">
    <source>
        <dbReference type="Proteomes" id="UP000772434"/>
    </source>
</evidence>
<gene>
    <name evidence="1" type="ORF">BDP27DRAFT_1369446</name>
</gene>
<proteinExistence type="predicted"/>
<dbReference type="Proteomes" id="UP000772434">
    <property type="component" value="Unassembled WGS sequence"/>
</dbReference>
<dbReference type="EMBL" id="JADNRY010000193">
    <property type="protein sequence ID" value="KAF9061700.1"/>
    <property type="molecule type" value="Genomic_DNA"/>
</dbReference>
<evidence type="ECO:0000313" key="1">
    <source>
        <dbReference type="EMBL" id="KAF9061700.1"/>
    </source>
</evidence>
<reference evidence="1" key="1">
    <citation type="submission" date="2020-11" db="EMBL/GenBank/DDBJ databases">
        <authorList>
            <consortium name="DOE Joint Genome Institute"/>
            <person name="Ahrendt S."/>
            <person name="Riley R."/>
            <person name="Andreopoulos W."/>
            <person name="Labutti K."/>
            <person name="Pangilinan J."/>
            <person name="Ruiz-Duenas F.J."/>
            <person name="Barrasa J.M."/>
            <person name="Sanchez-Garcia M."/>
            <person name="Camarero S."/>
            <person name="Miyauchi S."/>
            <person name="Serrano A."/>
            <person name="Linde D."/>
            <person name="Babiker R."/>
            <person name="Drula E."/>
            <person name="Ayuso-Fernandez I."/>
            <person name="Pacheco R."/>
            <person name="Padilla G."/>
            <person name="Ferreira P."/>
            <person name="Barriuso J."/>
            <person name="Kellner H."/>
            <person name="Castanera R."/>
            <person name="Alfaro M."/>
            <person name="Ramirez L."/>
            <person name="Pisabarro A.G."/>
            <person name="Kuo A."/>
            <person name="Tritt A."/>
            <person name="Lipzen A."/>
            <person name="He G."/>
            <person name="Yan M."/>
            <person name="Ng V."/>
            <person name="Cullen D."/>
            <person name="Martin F."/>
            <person name="Rosso M.-N."/>
            <person name="Henrissat B."/>
            <person name="Hibbett D."/>
            <person name="Martinez A.T."/>
            <person name="Grigoriev I.V."/>
        </authorList>
    </citation>
    <scope>NUCLEOTIDE SEQUENCE</scope>
    <source>
        <strain evidence="1">AH 40177</strain>
    </source>
</reference>